<accession>A0A183AP58</accession>
<dbReference type="WBParaSite" id="ECPE_0000876901-mRNA-1">
    <property type="protein sequence ID" value="ECPE_0000876901-mRNA-1"/>
    <property type="gene ID" value="ECPE_0000876901"/>
</dbReference>
<reference evidence="5" key="1">
    <citation type="submission" date="2016-06" db="UniProtKB">
        <authorList>
            <consortium name="WormBaseParasite"/>
        </authorList>
    </citation>
    <scope>IDENTIFICATION</scope>
</reference>
<evidence type="ECO:0000256" key="2">
    <source>
        <dbReference type="ARBA" id="ARBA00022857"/>
    </source>
</evidence>
<dbReference type="AlphaFoldDB" id="A0A183AP58"/>
<evidence type="ECO:0000313" key="5">
    <source>
        <dbReference type="WBParaSite" id="ECPE_0000876901-mRNA-1"/>
    </source>
</evidence>
<evidence type="ECO:0000256" key="1">
    <source>
        <dbReference type="ARBA" id="ARBA00007905"/>
    </source>
</evidence>
<dbReference type="Pfam" id="PF00248">
    <property type="entry name" value="Aldo_ket_red"/>
    <property type="match status" value="1"/>
</dbReference>
<dbReference type="InterPro" id="IPR020471">
    <property type="entry name" value="AKR"/>
</dbReference>
<name>A0A183AP58_9TREM</name>
<dbReference type="InterPro" id="IPR023210">
    <property type="entry name" value="NADP_OxRdtase_dom"/>
</dbReference>
<feature type="domain" description="NADP-dependent oxidoreductase" evidence="4">
    <location>
        <begin position="7"/>
        <end position="63"/>
    </location>
</feature>
<protein>
    <submittedName>
        <fullName evidence="5">Aldo_ket_red domain-containing protein</fullName>
    </submittedName>
</protein>
<sequence>LLQQSWVKEIAEKHKKTPAQVLLRYLVQRNIIVLPKSSTPSRIKENAEIFDFSLTEEEMTTLNSRGLHERQFTFVGMRYHPEYPFHDDF</sequence>
<dbReference type="PANTHER" id="PTHR43827:SF3">
    <property type="entry name" value="NADP-DEPENDENT OXIDOREDUCTASE DOMAIN-CONTAINING PROTEIN"/>
    <property type="match status" value="1"/>
</dbReference>
<comment type="similarity">
    <text evidence="1">Belongs to the aldo/keto reductase family.</text>
</comment>
<dbReference type="GO" id="GO:0016616">
    <property type="term" value="F:oxidoreductase activity, acting on the CH-OH group of donors, NAD or NADP as acceptor"/>
    <property type="evidence" value="ECO:0007669"/>
    <property type="project" value="UniProtKB-ARBA"/>
</dbReference>
<dbReference type="PANTHER" id="PTHR43827">
    <property type="entry name" value="2,5-DIKETO-D-GLUCONIC ACID REDUCTASE"/>
    <property type="match status" value="1"/>
</dbReference>
<keyword evidence="2" id="KW-0521">NADP</keyword>
<dbReference type="SUPFAM" id="SSF51430">
    <property type="entry name" value="NAD(P)-linked oxidoreductase"/>
    <property type="match status" value="1"/>
</dbReference>
<dbReference type="PROSITE" id="PS00063">
    <property type="entry name" value="ALDOKETO_REDUCTASE_3"/>
    <property type="match status" value="1"/>
</dbReference>
<keyword evidence="3" id="KW-0560">Oxidoreductase</keyword>
<dbReference type="Gene3D" id="3.20.20.100">
    <property type="entry name" value="NADP-dependent oxidoreductase domain"/>
    <property type="match status" value="1"/>
</dbReference>
<evidence type="ECO:0000256" key="3">
    <source>
        <dbReference type="ARBA" id="ARBA00023002"/>
    </source>
</evidence>
<dbReference type="InterPro" id="IPR036812">
    <property type="entry name" value="NAD(P)_OxRdtase_dom_sf"/>
</dbReference>
<evidence type="ECO:0000259" key="4">
    <source>
        <dbReference type="Pfam" id="PF00248"/>
    </source>
</evidence>
<proteinExistence type="inferred from homology"/>
<organism evidence="5">
    <name type="scientific">Echinostoma caproni</name>
    <dbReference type="NCBI Taxonomy" id="27848"/>
    <lineage>
        <taxon>Eukaryota</taxon>
        <taxon>Metazoa</taxon>
        <taxon>Spiralia</taxon>
        <taxon>Lophotrochozoa</taxon>
        <taxon>Platyhelminthes</taxon>
        <taxon>Trematoda</taxon>
        <taxon>Digenea</taxon>
        <taxon>Plagiorchiida</taxon>
        <taxon>Echinostomata</taxon>
        <taxon>Echinostomatoidea</taxon>
        <taxon>Echinostomatidae</taxon>
        <taxon>Echinostoma</taxon>
    </lineage>
</organism>
<dbReference type="InterPro" id="IPR018170">
    <property type="entry name" value="Aldo/ket_reductase_CS"/>
</dbReference>